<organism evidence="1 2">
    <name type="scientific">Haloarcula hispanica tailed virus 1</name>
    <dbReference type="NCBI Taxonomy" id="1273750"/>
    <lineage>
        <taxon>Viruses</taxon>
        <taxon>Duplodnaviria</taxon>
        <taxon>Heunggongvirae</taxon>
        <taxon>Uroviricota</taxon>
        <taxon>Caudoviricetes</taxon>
        <taxon>Madisaviridae</taxon>
        <taxon>Clampvirus</taxon>
        <taxon>Clampvirus italiense</taxon>
        <taxon>Clampvirus HHTV1</taxon>
    </lineage>
</organism>
<dbReference type="KEGG" id="vg:16194239"/>
<evidence type="ECO:0000313" key="1">
    <source>
        <dbReference type="EMBL" id="AGM11308.1"/>
    </source>
</evidence>
<protein>
    <submittedName>
        <fullName evidence="1">PCNA protein</fullName>
    </submittedName>
</protein>
<dbReference type="Proteomes" id="UP000203449">
    <property type="component" value="Segment"/>
</dbReference>
<dbReference type="EMBL" id="KC292025">
    <property type="protein sequence ID" value="AGM11308.1"/>
    <property type="molecule type" value="Genomic_DNA"/>
</dbReference>
<sequence>MTAAPDADGVQIKIIWNSDLIQEIIDALDALVQEAKFHFLDGLIRIWVIDPANVGGCYIDLDPDANEHIQHYTVQEGGFTTGLNIEKLDDIMGYADPDVPVQFEFGEKHKWRFNISLPSVDVNLSGIDPDSVRQEPDHPRLGDELPAQYTIEGSDLKDAVDLNNMFSDHCTIRVEDHQVNFIAKGDTDDGTYSFDEADGEVEFTEYPGEDHPDYPVESMFSLDYFEDLAKVLRNYEEVKIASGQDYPVMLKTDLFDYMLAPRIDSTK</sequence>
<dbReference type="Gene3D" id="3.70.10.10">
    <property type="match status" value="1"/>
</dbReference>
<dbReference type="SUPFAM" id="SSF55979">
    <property type="entry name" value="DNA clamp"/>
    <property type="match status" value="2"/>
</dbReference>
<accession>R4TMB2</accession>
<evidence type="ECO:0000313" key="2">
    <source>
        <dbReference type="Proteomes" id="UP000203449"/>
    </source>
</evidence>
<dbReference type="InterPro" id="IPR046938">
    <property type="entry name" value="DNA_clamp_sf"/>
</dbReference>
<name>R4TMB2_9CAUD</name>
<keyword evidence="2" id="KW-1185">Reference proteome</keyword>
<dbReference type="OrthoDB" id="25659at10239"/>
<gene>
    <name evidence="1" type="primary">54</name>
    <name evidence="1" type="ORF">HHTV1_54</name>
</gene>
<reference evidence="1 2" key="1">
    <citation type="submission" date="2012-12" db="EMBL/GenBank/DDBJ databases">
        <authorList>
            <person name="Sencilo A."/>
            <person name="Jacobs-Sera D."/>
            <person name="Russell D.A."/>
            <person name="Ko C."/>
            <person name="Atanasova N."/>
            <person name="Osterlund E."/>
            <person name="Oksanen H.M."/>
            <person name="Bamford D.H."/>
            <person name="Hatfull G.F."/>
            <person name="Roine E."/>
            <person name="Hendrix R.W."/>
        </authorList>
    </citation>
    <scope>NUCLEOTIDE SEQUENCE [LARGE SCALE GENOMIC DNA]</scope>
</reference>
<dbReference type="RefSeq" id="YP_008058744.1">
    <property type="nucleotide sequence ID" value="NC_021322.1"/>
</dbReference>
<proteinExistence type="predicted"/>
<dbReference type="GeneID" id="16194239"/>